<sequence>MADVSDGQVPALPDDLINAAKAEIQKAMSGALNQSTNLVHAPPEQSPSEEGLTYVDPIQDPYGKAIKYLEQHNILQLFQVSLLCNHAFLMRDFV</sequence>
<organism evidence="1 2">
    <name type="scientific">Tegillarca granosa</name>
    <name type="common">Malaysian cockle</name>
    <name type="synonym">Anadara granosa</name>
    <dbReference type="NCBI Taxonomy" id="220873"/>
    <lineage>
        <taxon>Eukaryota</taxon>
        <taxon>Metazoa</taxon>
        <taxon>Spiralia</taxon>
        <taxon>Lophotrochozoa</taxon>
        <taxon>Mollusca</taxon>
        <taxon>Bivalvia</taxon>
        <taxon>Autobranchia</taxon>
        <taxon>Pteriomorphia</taxon>
        <taxon>Arcoida</taxon>
        <taxon>Arcoidea</taxon>
        <taxon>Arcidae</taxon>
        <taxon>Tegillarca</taxon>
    </lineage>
</organism>
<dbReference type="EMBL" id="JARBDR010000657">
    <property type="protein sequence ID" value="KAJ8308463.1"/>
    <property type="molecule type" value="Genomic_DNA"/>
</dbReference>
<keyword evidence="2" id="KW-1185">Reference proteome</keyword>
<accession>A0ABQ9ETE4</accession>
<comment type="caution">
    <text evidence="1">The sequence shown here is derived from an EMBL/GenBank/DDBJ whole genome shotgun (WGS) entry which is preliminary data.</text>
</comment>
<gene>
    <name evidence="1" type="ORF">KUTeg_013337</name>
</gene>
<evidence type="ECO:0000313" key="1">
    <source>
        <dbReference type="EMBL" id="KAJ8308463.1"/>
    </source>
</evidence>
<name>A0ABQ9ETE4_TEGGR</name>
<dbReference type="Proteomes" id="UP001217089">
    <property type="component" value="Unassembled WGS sequence"/>
</dbReference>
<reference evidence="1 2" key="1">
    <citation type="submission" date="2022-12" db="EMBL/GenBank/DDBJ databases">
        <title>Chromosome-level genome of Tegillarca granosa.</title>
        <authorList>
            <person name="Kim J."/>
        </authorList>
    </citation>
    <scope>NUCLEOTIDE SEQUENCE [LARGE SCALE GENOMIC DNA]</scope>
    <source>
        <strain evidence="1">Teg-2019</strain>
        <tissue evidence="1">Adductor muscle</tissue>
    </source>
</reference>
<protein>
    <submittedName>
        <fullName evidence="1">Uncharacterized protein</fullName>
    </submittedName>
</protein>
<evidence type="ECO:0000313" key="2">
    <source>
        <dbReference type="Proteomes" id="UP001217089"/>
    </source>
</evidence>
<proteinExistence type="predicted"/>